<dbReference type="AlphaFoldDB" id="A0A6B1FXS7"/>
<gene>
    <name evidence="1" type="ORF">F4148_09270</name>
</gene>
<accession>A0A6B1FXS7</accession>
<protein>
    <submittedName>
        <fullName evidence="1">Uncharacterized protein</fullName>
    </submittedName>
</protein>
<dbReference type="EMBL" id="VYDA01000344">
    <property type="protein sequence ID" value="MYH61933.1"/>
    <property type="molecule type" value="Genomic_DNA"/>
</dbReference>
<evidence type="ECO:0000313" key="1">
    <source>
        <dbReference type="EMBL" id="MYH61933.1"/>
    </source>
</evidence>
<proteinExistence type="predicted"/>
<comment type="caution">
    <text evidence="1">The sequence shown here is derived from an EMBL/GenBank/DDBJ whole genome shotgun (WGS) entry which is preliminary data.</text>
</comment>
<sequence length="48" mass="5822">MKPTYSGQRHLLREETIYPDNCGTVHHPVKQWMMHRFLLAELRREDSI</sequence>
<reference evidence="1" key="1">
    <citation type="submission" date="2019-09" db="EMBL/GenBank/DDBJ databases">
        <title>Characterisation of the sponge microbiome using genome-centric metagenomics.</title>
        <authorList>
            <person name="Engelberts J.P."/>
            <person name="Robbins S.J."/>
            <person name="De Goeij J.M."/>
            <person name="Aranda M."/>
            <person name="Bell S.C."/>
            <person name="Webster N.S."/>
        </authorList>
    </citation>
    <scope>NUCLEOTIDE SEQUENCE</scope>
    <source>
        <strain evidence="1">SB0675_bin_29</strain>
    </source>
</reference>
<organism evidence="1">
    <name type="scientific">Caldilineaceae bacterium SB0675_bin_29</name>
    <dbReference type="NCBI Taxonomy" id="2605266"/>
    <lineage>
        <taxon>Bacteria</taxon>
        <taxon>Bacillati</taxon>
        <taxon>Chloroflexota</taxon>
        <taxon>Caldilineae</taxon>
        <taxon>Caldilineales</taxon>
        <taxon>Caldilineaceae</taxon>
    </lineage>
</organism>
<name>A0A6B1FXS7_9CHLR</name>